<comment type="caution">
    <text evidence="2">The sequence shown here is derived from an EMBL/GenBank/DDBJ whole genome shotgun (WGS) entry which is preliminary data.</text>
</comment>
<feature type="signal peptide" evidence="1">
    <location>
        <begin position="1"/>
        <end position="17"/>
    </location>
</feature>
<gene>
    <name evidence="2" type="ORF">FGO68_gene13489</name>
</gene>
<dbReference type="Proteomes" id="UP000785679">
    <property type="component" value="Unassembled WGS sequence"/>
</dbReference>
<evidence type="ECO:0008006" key="4">
    <source>
        <dbReference type="Google" id="ProtNLM"/>
    </source>
</evidence>
<name>A0A8J8N8U1_HALGN</name>
<reference evidence="2" key="1">
    <citation type="submission" date="2019-06" db="EMBL/GenBank/DDBJ databases">
        <authorList>
            <person name="Zheng W."/>
        </authorList>
    </citation>
    <scope>NUCLEOTIDE SEQUENCE</scope>
    <source>
        <strain evidence="2">QDHG01</strain>
    </source>
</reference>
<evidence type="ECO:0000256" key="1">
    <source>
        <dbReference type="SAM" id="SignalP"/>
    </source>
</evidence>
<feature type="chain" id="PRO_5035190622" description="Membrane protein insertion efficiency factor" evidence="1">
    <location>
        <begin position="18"/>
        <end position="111"/>
    </location>
</feature>
<dbReference type="EMBL" id="RRYP01039593">
    <property type="protein sequence ID" value="TNV67671.1"/>
    <property type="molecule type" value="Genomic_DNA"/>
</dbReference>
<evidence type="ECO:0000313" key="2">
    <source>
        <dbReference type="EMBL" id="TNV67671.1"/>
    </source>
</evidence>
<dbReference type="Pfam" id="PF01809">
    <property type="entry name" value="YidD"/>
    <property type="match status" value="1"/>
</dbReference>
<keyword evidence="3" id="KW-1185">Reference proteome</keyword>
<dbReference type="NCBIfam" id="TIGR00278">
    <property type="entry name" value="membrane protein insertion efficiency factor YidD"/>
    <property type="match status" value="1"/>
</dbReference>
<dbReference type="InterPro" id="IPR002696">
    <property type="entry name" value="Membr_insert_effic_factor_YidD"/>
</dbReference>
<proteinExistence type="inferred from homology"/>
<evidence type="ECO:0000313" key="3">
    <source>
        <dbReference type="Proteomes" id="UP000785679"/>
    </source>
</evidence>
<dbReference type="AlphaFoldDB" id="A0A8J8N8U1"/>
<organism evidence="2 3">
    <name type="scientific">Halteria grandinella</name>
    <dbReference type="NCBI Taxonomy" id="5974"/>
    <lineage>
        <taxon>Eukaryota</taxon>
        <taxon>Sar</taxon>
        <taxon>Alveolata</taxon>
        <taxon>Ciliophora</taxon>
        <taxon>Intramacronucleata</taxon>
        <taxon>Spirotrichea</taxon>
        <taxon>Stichotrichia</taxon>
        <taxon>Sporadotrichida</taxon>
        <taxon>Halteriidae</taxon>
        <taxon>Halteria</taxon>
    </lineage>
</organism>
<dbReference type="HAMAP" id="MF_00386">
    <property type="entry name" value="UPF0161_YidD"/>
    <property type="match status" value="1"/>
</dbReference>
<keyword evidence="1" id="KW-0732">Signal</keyword>
<dbReference type="PANTHER" id="PTHR33383:SF1">
    <property type="entry name" value="MEMBRANE PROTEIN INSERTION EFFICIENCY FACTOR-RELATED"/>
    <property type="match status" value="1"/>
</dbReference>
<sequence>MMRLLLAIPVRIYQALSCLSSPRCKYYPSCSNYAITAVRRYGVKGVGMAAWRLMRCNPWSHGGVDYVDEYLDSVDARKSDKKEVVGALQWVLFSILSITSYQELLSLSIKG</sequence>
<dbReference type="PANTHER" id="PTHR33383">
    <property type="entry name" value="MEMBRANE PROTEIN INSERTION EFFICIENCY FACTOR-RELATED"/>
    <property type="match status" value="1"/>
</dbReference>
<dbReference type="SMART" id="SM01234">
    <property type="entry name" value="Haemolytic"/>
    <property type="match status" value="1"/>
</dbReference>
<accession>A0A8J8N8U1</accession>
<dbReference type="OrthoDB" id="1798at2759"/>
<protein>
    <recommendedName>
        <fullName evidence="4">Membrane protein insertion efficiency factor</fullName>
    </recommendedName>
</protein>